<sequence length="96" mass="10651">MPASTQTGRRIKESDRSGSDSGKCDLDRLPARLPSTDPFLCLSSALIRLLLWSRSSWRSGVRGRASGGSYRSMVVRAKGQGDRFRPELEVFPPGRR</sequence>
<evidence type="ECO:0000313" key="2">
    <source>
        <dbReference type="EMBL" id="KAJ8497389.1"/>
    </source>
</evidence>
<feature type="region of interest" description="Disordered" evidence="1">
    <location>
        <begin position="1"/>
        <end position="25"/>
    </location>
</feature>
<name>A0AAV8R755_ENSVE</name>
<gene>
    <name evidence="2" type="ORF">OPV22_007941</name>
</gene>
<proteinExistence type="predicted"/>
<protein>
    <submittedName>
        <fullName evidence="2">Uncharacterized protein</fullName>
    </submittedName>
</protein>
<accession>A0AAV8R755</accession>
<evidence type="ECO:0000313" key="3">
    <source>
        <dbReference type="Proteomes" id="UP001222027"/>
    </source>
</evidence>
<comment type="caution">
    <text evidence="2">The sequence shown here is derived from an EMBL/GenBank/DDBJ whole genome shotgun (WGS) entry which is preliminary data.</text>
</comment>
<dbReference type="EMBL" id="JAQQAF010000003">
    <property type="protein sequence ID" value="KAJ8497389.1"/>
    <property type="molecule type" value="Genomic_DNA"/>
</dbReference>
<dbReference type="Proteomes" id="UP001222027">
    <property type="component" value="Unassembled WGS sequence"/>
</dbReference>
<dbReference type="AlphaFoldDB" id="A0AAV8R755"/>
<organism evidence="2 3">
    <name type="scientific">Ensete ventricosum</name>
    <name type="common">Abyssinian banana</name>
    <name type="synonym">Musa ensete</name>
    <dbReference type="NCBI Taxonomy" id="4639"/>
    <lineage>
        <taxon>Eukaryota</taxon>
        <taxon>Viridiplantae</taxon>
        <taxon>Streptophyta</taxon>
        <taxon>Embryophyta</taxon>
        <taxon>Tracheophyta</taxon>
        <taxon>Spermatophyta</taxon>
        <taxon>Magnoliopsida</taxon>
        <taxon>Liliopsida</taxon>
        <taxon>Zingiberales</taxon>
        <taxon>Musaceae</taxon>
        <taxon>Ensete</taxon>
    </lineage>
</organism>
<evidence type="ECO:0000256" key="1">
    <source>
        <dbReference type="SAM" id="MobiDB-lite"/>
    </source>
</evidence>
<feature type="compositionally biased region" description="Basic and acidic residues" evidence="1">
    <location>
        <begin position="10"/>
        <end position="25"/>
    </location>
</feature>
<keyword evidence="3" id="KW-1185">Reference proteome</keyword>
<reference evidence="2 3" key="1">
    <citation type="submission" date="2022-12" db="EMBL/GenBank/DDBJ databases">
        <title>Chromosome-scale assembly of the Ensete ventricosum genome.</title>
        <authorList>
            <person name="Dussert Y."/>
            <person name="Stocks J."/>
            <person name="Wendawek A."/>
            <person name="Woldeyes F."/>
            <person name="Nichols R.A."/>
            <person name="Borrell J.S."/>
        </authorList>
    </citation>
    <scope>NUCLEOTIDE SEQUENCE [LARGE SCALE GENOMIC DNA]</scope>
    <source>
        <strain evidence="3">cv. Maze</strain>
        <tissue evidence="2">Seeds</tissue>
    </source>
</reference>